<dbReference type="InterPro" id="IPR021858">
    <property type="entry name" value="Fun_TF"/>
</dbReference>
<sequence length="611" mass="67042">MLLYTKLAAPKTPKRRSRSGCNYCKDKKKKCDESRPSCGRCQENGETCQYEPVRPRQGRRVNIDDSNAPGSLLAKETRPPAPGFRAPRNNAAQDVVQRASSTDQPPEDHGEPRDELVSASRGGDAASSAAFSSISDGLVAPADATEQLSIGELTLVSSSAAGTPMDLTARAATAPSPLTDIIAPVFQGFLRDTQERRLIHYFCNTLSHLIVLREDQGNPFQQLVLPLAHSSSAVRGAVLALASAHLEGRDTNRLENGYRTIQYHNESITSLAKLIDSGDMANRNELLAAVMLIVYFEVLVQRRRSNLVEGHLRGAMAIMRNSPSQQHDQTRVFLEDAFQFYDVIAALSAGTAPISGAPIRNIWSRLTRWDPRGWETPPNGAHSLLGLAATLWPVIYRLSGLLAVKREVERLVAHGDATAAAELQATYHEECASVESALDVWHPVLPSAHDVDTFLGTPPSSSKLEAQQFRSIFNNALAYKHSALVYLYRTIYDSPTQHPNVQHHVSASLVHCEATVRHEGPRGALLWPLFVASCEAVDPTDRGLACATFSGLSQRQGMANISRAWDVVQEVWNRADEREGDGLESTSDTRTDQRDLWRKVSEEMGVTIVFG</sequence>
<reference evidence="5 6" key="1">
    <citation type="journal article" date="2016" name="Genome Biol. Evol.">
        <title>Divergent and convergent evolution of fungal pathogenicity.</title>
        <authorList>
            <person name="Shang Y."/>
            <person name="Xiao G."/>
            <person name="Zheng P."/>
            <person name="Cen K."/>
            <person name="Zhan S."/>
            <person name="Wang C."/>
        </authorList>
    </citation>
    <scope>NUCLEOTIDE SEQUENCE [LARGE SCALE GENOMIC DNA]</scope>
    <source>
        <strain evidence="5 6">RCEF 2490</strain>
    </source>
</reference>
<feature type="domain" description="Zn(2)-C6 fungal-type" evidence="4">
    <location>
        <begin position="20"/>
        <end position="50"/>
    </location>
</feature>
<dbReference type="InterPro" id="IPR036864">
    <property type="entry name" value="Zn2-C6_fun-type_DNA-bd_sf"/>
</dbReference>
<dbReference type="PROSITE" id="PS00463">
    <property type="entry name" value="ZN2_CY6_FUNGAL_1"/>
    <property type="match status" value="1"/>
</dbReference>
<keyword evidence="2" id="KW-0539">Nucleus</keyword>
<comment type="subcellular location">
    <subcellularLocation>
        <location evidence="1">Nucleus</location>
    </subcellularLocation>
</comment>
<dbReference type="InterPro" id="IPR001138">
    <property type="entry name" value="Zn2Cys6_DnaBD"/>
</dbReference>
<dbReference type="STRING" id="1081109.A0A162IUE3"/>
<dbReference type="OrthoDB" id="25818at2759"/>
<dbReference type="Gene3D" id="4.10.240.10">
    <property type="entry name" value="Zn(2)-C6 fungal-type DNA-binding domain"/>
    <property type="match status" value="1"/>
</dbReference>
<evidence type="ECO:0000256" key="1">
    <source>
        <dbReference type="ARBA" id="ARBA00004123"/>
    </source>
</evidence>
<dbReference type="Pfam" id="PF00172">
    <property type="entry name" value="Zn_clus"/>
    <property type="match status" value="1"/>
</dbReference>
<dbReference type="SUPFAM" id="SSF57701">
    <property type="entry name" value="Zn2/Cys6 DNA-binding domain"/>
    <property type="match status" value="1"/>
</dbReference>
<evidence type="ECO:0000313" key="6">
    <source>
        <dbReference type="Proteomes" id="UP000078544"/>
    </source>
</evidence>
<feature type="region of interest" description="Disordered" evidence="3">
    <location>
        <begin position="25"/>
        <end position="122"/>
    </location>
</feature>
<dbReference type="AlphaFoldDB" id="A0A162IUE3"/>
<dbReference type="GO" id="GO:0000981">
    <property type="term" value="F:DNA-binding transcription factor activity, RNA polymerase II-specific"/>
    <property type="evidence" value="ECO:0007669"/>
    <property type="project" value="InterPro"/>
</dbReference>
<dbReference type="Proteomes" id="UP000078544">
    <property type="component" value="Unassembled WGS sequence"/>
</dbReference>
<dbReference type="PANTHER" id="PTHR37534:SF15">
    <property type="entry name" value="ZN(II)2CYS6 TRANSCRIPTION FACTOR (EUROFUNG)"/>
    <property type="match status" value="1"/>
</dbReference>
<dbReference type="GO" id="GO:0000976">
    <property type="term" value="F:transcription cis-regulatory region binding"/>
    <property type="evidence" value="ECO:0007669"/>
    <property type="project" value="TreeGrafter"/>
</dbReference>
<comment type="caution">
    <text evidence="5">The sequence shown here is derived from an EMBL/GenBank/DDBJ whole genome shotgun (WGS) entry which is preliminary data.</text>
</comment>
<name>A0A162IUE3_9HYPO</name>
<protein>
    <submittedName>
        <fullName evidence="5">Fungal Zn binuclear cluster domain containing protein</fullName>
    </submittedName>
</protein>
<evidence type="ECO:0000256" key="3">
    <source>
        <dbReference type="SAM" id="MobiDB-lite"/>
    </source>
</evidence>
<feature type="region of interest" description="Disordered" evidence="3">
    <location>
        <begin position="1"/>
        <end position="20"/>
    </location>
</feature>
<feature type="compositionally biased region" description="Basic and acidic residues" evidence="3">
    <location>
        <begin position="106"/>
        <end position="116"/>
    </location>
</feature>
<dbReference type="Pfam" id="PF11951">
    <property type="entry name" value="Fungal_trans_2"/>
    <property type="match status" value="1"/>
</dbReference>
<dbReference type="SMART" id="SM00066">
    <property type="entry name" value="GAL4"/>
    <property type="match status" value="1"/>
</dbReference>
<proteinExistence type="predicted"/>
<dbReference type="GO" id="GO:0045944">
    <property type="term" value="P:positive regulation of transcription by RNA polymerase II"/>
    <property type="evidence" value="ECO:0007669"/>
    <property type="project" value="TreeGrafter"/>
</dbReference>
<dbReference type="PROSITE" id="PS50048">
    <property type="entry name" value="ZN2_CY6_FUNGAL_2"/>
    <property type="match status" value="1"/>
</dbReference>
<evidence type="ECO:0000259" key="4">
    <source>
        <dbReference type="PROSITE" id="PS50048"/>
    </source>
</evidence>
<keyword evidence="6" id="KW-1185">Reference proteome</keyword>
<dbReference type="EMBL" id="AZGY01000005">
    <property type="protein sequence ID" value="KZZ98532.1"/>
    <property type="molecule type" value="Genomic_DNA"/>
</dbReference>
<evidence type="ECO:0000256" key="2">
    <source>
        <dbReference type="ARBA" id="ARBA00023242"/>
    </source>
</evidence>
<dbReference type="PANTHER" id="PTHR37534">
    <property type="entry name" value="TRANSCRIPTIONAL ACTIVATOR PROTEIN UGA3"/>
    <property type="match status" value="1"/>
</dbReference>
<evidence type="ECO:0000313" key="5">
    <source>
        <dbReference type="EMBL" id="KZZ98532.1"/>
    </source>
</evidence>
<dbReference type="GO" id="GO:0008270">
    <property type="term" value="F:zinc ion binding"/>
    <property type="evidence" value="ECO:0007669"/>
    <property type="project" value="InterPro"/>
</dbReference>
<accession>A0A162IUE3</accession>
<organism evidence="5 6">
    <name type="scientific">Moelleriella libera RCEF 2490</name>
    <dbReference type="NCBI Taxonomy" id="1081109"/>
    <lineage>
        <taxon>Eukaryota</taxon>
        <taxon>Fungi</taxon>
        <taxon>Dikarya</taxon>
        <taxon>Ascomycota</taxon>
        <taxon>Pezizomycotina</taxon>
        <taxon>Sordariomycetes</taxon>
        <taxon>Hypocreomycetidae</taxon>
        <taxon>Hypocreales</taxon>
        <taxon>Clavicipitaceae</taxon>
        <taxon>Moelleriella</taxon>
    </lineage>
</organism>
<dbReference type="GO" id="GO:0005634">
    <property type="term" value="C:nucleus"/>
    <property type="evidence" value="ECO:0007669"/>
    <property type="project" value="UniProtKB-SubCell"/>
</dbReference>
<gene>
    <name evidence="5" type="ORF">AAL_03050</name>
</gene>